<dbReference type="Pfam" id="PF05658">
    <property type="entry name" value="YadA_head"/>
    <property type="match status" value="3"/>
</dbReference>
<evidence type="ECO:0000256" key="1">
    <source>
        <dbReference type="SAM" id="Coils"/>
    </source>
</evidence>
<dbReference type="CDD" id="cd12820">
    <property type="entry name" value="LbR_YadA-like"/>
    <property type="match status" value="1"/>
</dbReference>
<dbReference type="PROSITE" id="PS51688">
    <property type="entry name" value="ICA"/>
    <property type="match status" value="1"/>
</dbReference>
<dbReference type="EMBL" id="SEWF01000107">
    <property type="protein sequence ID" value="RYU91038.1"/>
    <property type="molecule type" value="Genomic_DNA"/>
</dbReference>
<keyword evidence="1" id="KW-0175">Coiled coil</keyword>
<feature type="domain" description="Peptidase S74" evidence="3">
    <location>
        <begin position="351"/>
        <end position="451"/>
    </location>
</feature>
<feature type="coiled-coil region" evidence="1">
    <location>
        <begin position="430"/>
        <end position="482"/>
    </location>
</feature>
<dbReference type="SUPFAM" id="SSF101967">
    <property type="entry name" value="Adhesin YadA, collagen-binding domain"/>
    <property type="match status" value="2"/>
</dbReference>
<feature type="signal peptide" evidence="2">
    <location>
        <begin position="1"/>
        <end position="19"/>
    </location>
</feature>
<evidence type="ECO:0000313" key="5">
    <source>
        <dbReference type="Proteomes" id="UP000293162"/>
    </source>
</evidence>
<evidence type="ECO:0000256" key="2">
    <source>
        <dbReference type="SAM" id="SignalP"/>
    </source>
</evidence>
<accession>A0A4Q5LNU0</accession>
<dbReference type="AlphaFoldDB" id="A0A4Q5LNU0"/>
<dbReference type="Proteomes" id="UP000293162">
    <property type="component" value="Unassembled WGS sequence"/>
</dbReference>
<evidence type="ECO:0000313" key="4">
    <source>
        <dbReference type="EMBL" id="RYU91038.1"/>
    </source>
</evidence>
<keyword evidence="2" id="KW-0732">Signal</keyword>
<name>A0A4Q5LNU0_9BACT</name>
<dbReference type="Gene3D" id="2.150.10.10">
    <property type="entry name" value="Serralysin-like metalloprotease, C-terminal"/>
    <property type="match status" value="2"/>
</dbReference>
<proteinExistence type="predicted"/>
<dbReference type="OrthoDB" id="925207at2"/>
<organism evidence="4 5">
    <name type="scientific">Emticicia agri</name>
    <dbReference type="NCBI Taxonomy" id="2492393"/>
    <lineage>
        <taxon>Bacteria</taxon>
        <taxon>Pseudomonadati</taxon>
        <taxon>Bacteroidota</taxon>
        <taxon>Cytophagia</taxon>
        <taxon>Cytophagales</taxon>
        <taxon>Leadbetterellaceae</taxon>
        <taxon>Emticicia</taxon>
    </lineage>
</organism>
<comment type="caution">
    <text evidence="4">The sequence shown here is derived from an EMBL/GenBank/DDBJ whole genome shotgun (WGS) entry which is preliminary data.</text>
</comment>
<dbReference type="Pfam" id="PF13884">
    <property type="entry name" value="Peptidase_S74"/>
    <property type="match status" value="1"/>
</dbReference>
<dbReference type="RefSeq" id="WP_130024344.1">
    <property type="nucleotide sequence ID" value="NZ_SEWF01000107.1"/>
</dbReference>
<dbReference type="InterPro" id="IPR011049">
    <property type="entry name" value="Serralysin-like_metalloprot_C"/>
</dbReference>
<feature type="chain" id="PRO_5020606451" description="Peptidase S74 domain-containing protein" evidence="2">
    <location>
        <begin position="20"/>
        <end position="498"/>
    </location>
</feature>
<gene>
    <name evidence="4" type="ORF">EWM59_27155</name>
</gene>
<dbReference type="GO" id="GO:0019867">
    <property type="term" value="C:outer membrane"/>
    <property type="evidence" value="ECO:0007669"/>
    <property type="project" value="InterPro"/>
</dbReference>
<reference evidence="4 5" key="1">
    <citation type="submission" date="2019-02" db="EMBL/GenBank/DDBJ databases">
        <title>Bacterial novel species Emticicia sp. 17J42-9 isolated from soil.</title>
        <authorList>
            <person name="Jung H.-Y."/>
        </authorList>
    </citation>
    <scope>NUCLEOTIDE SEQUENCE [LARGE SCALE GENOMIC DNA]</scope>
    <source>
        <strain evidence="4 5">17J42-9</strain>
    </source>
</reference>
<keyword evidence="5" id="KW-1185">Reference proteome</keyword>
<sequence length="498" mass="52559">MKKILLFAFLLLLLNKAKAQSTTLAPGTVLPSLTTAQRTALASPVNGTLVFDTDTQTYWYLQQNTWVELVKPAIWQLSGAAGNEITHTNAGGFWSANPTGLISSANDASNPPTAPVEGAGTRLMWIPNRSAFRVGSVSLTNVSRWSAANIGLFSFAAGYDNQASGKYAVATGRGTRAIGEASTAMGLSSEASGSYATALGNGATASGFASVSLGSATTASNFFAVALGGGAIAGGYGSVALGFTANTSNDYAIAIGYEANAGGQFATAIGSSITANADFATILGNKAHANGYSGVMMLGDADPNGEGVTYGGATNQFVARYWNGYYLMTSGNQARTGVQIAHGQSAWSAISDSTRKEKIVLADGESFLFKLRNLRLGSWNYKNQGAKPERFYGPMAQEIFTAFGKDKYGTIGNDTTVSTLNMDGLLFIFSQALEKRTQDLKQENEYLKAAMAQLESRLEAENRQLKAIIQKLDVRLESMETSLRTNSSTKQPLSQTDK</sequence>
<dbReference type="InterPro" id="IPR030392">
    <property type="entry name" value="S74_ICA"/>
</dbReference>
<dbReference type="InterPro" id="IPR008640">
    <property type="entry name" value="Adhesin_Head_dom"/>
</dbReference>
<evidence type="ECO:0000259" key="3">
    <source>
        <dbReference type="PROSITE" id="PS51688"/>
    </source>
</evidence>
<protein>
    <recommendedName>
        <fullName evidence="3">Peptidase S74 domain-containing protein</fullName>
    </recommendedName>
</protein>